<dbReference type="STRING" id="443156.SAMN04489867_2640"/>
<evidence type="ECO:0000256" key="1">
    <source>
        <dbReference type="SAM" id="Phobius"/>
    </source>
</evidence>
<evidence type="ECO:0000313" key="3">
    <source>
        <dbReference type="Proteomes" id="UP000199077"/>
    </source>
</evidence>
<dbReference type="EMBL" id="LT629711">
    <property type="protein sequence ID" value="SDP48997.1"/>
    <property type="molecule type" value="Genomic_DNA"/>
</dbReference>
<keyword evidence="1" id="KW-1133">Transmembrane helix</keyword>
<accession>A0A1H0T4L3</accession>
<evidence type="ECO:0008006" key="4">
    <source>
        <dbReference type="Google" id="ProtNLM"/>
    </source>
</evidence>
<dbReference type="RefSeq" id="WP_091786267.1">
    <property type="nucleotide sequence ID" value="NZ_LT629711.1"/>
</dbReference>
<keyword evidence="1" id="KW-0812">Transmembrane</keyword>
<protein>
    <recommendedName>
        <fullName evidence="4">Cytochrome c oxidase assembly protein subunit 15</fullName>
    </recommendedName>
</protein>
<reference evidence="3" key="1">
    <citation type="submission" date="2016-10" db="EMBL/GenBank/DDBJ databases">
        <authorList>
            <person name="Varghese N."/>
            <person name="Submissions S."/>
        </authorList>
    </citation>
    <scope>NUCLEOTIDE SEQUENCE [LARGE SCALE GENOMIC DNA]</scope>
    <source>
        <strain evidence="3">DSM 22329</strain>
    </source>
</reference>
<keyword evidence="3" id="KW-1185">Reference proteome</keyword>
<keyword evidence="1" id="KW-0472">Membrane</keyword>
<feature type="transmembrane region" description="Helical" evidence="1">
    <location>
        <begin position="118"/>
        <end position="139"/>
    </location>
</feature>
<dbReference type="Proteomes" id="UP000199077">
    <property type="component" value="Chromosome I"/>
</dbReference>
<dbReference type="OrthoDB" id="4843372at2"/>
<evidence type="ECO:0000313" key="2">
    <source>
        <dbReference type="EMBL" id="SDP48997.1"/>
    </source>
</evidence>
<feature type="transmembrane region" description="Helical" evidence="1">
    <location>
        <begin position="7"/>
        <end position="25"/>
    </location>
</feature>
<organism evidence="2 3">
    <name type="scientific">Pedococcus dokdonensis</name>
    <dbReference type="NCBI Taxonomy" id="443156"/>
    <lineage>
        <taxon>Bacteria</taxon>
        <taxon>Bacillati</taxon>
        <taxon>Actinomycetota</taxon>
        <taxon>Actinomycetes</taxon>
        <taxon>Micrococcales</taxon>
        <taxon>Intrasporangiaceae</taxon>
        <taxon>Pedococcus</taxon>
    </lineage>
</organism>
<sequence length="160" mass="16865">MRKVYRVLAFLVAIEVALQAMFIVYGDAGLGLWVDDGGVVDKATFENAFESGEAPFPEFQAFILHGMNGMMVIPLLALLLVISSFFAKVPRGVAFAFGVLVLVLLQVTLGLMGHSIAALGALHGLNALALFSVAAWTGIRSRAGAASKGADRESAERVAV</sequence>
<dbReference type="AlphaFoldDB" id="A0A1H0T4L3"/>
<feature type="transmembrane region" description="Helical" evidence="1">
    <location>
        <begin position="93"/>
        <end position="112"/>
    </location>
</feature>
<name>A0A1H0T4L3_9MICO</name>
<gene>
    <name evidence="2" type="ORF">SAMN04489867_2640</name>
</gene>
<feature type="transmembrane region" description="Helical" evidence="1">
    <location>
        <begin position="62"/>
        <end position="86"/>
    </location>
</feature>
<proteinExistence type="predicted"/>